<name>A0A023D953_ACIMT</name>
<feature type="transmembrane region" description="Helical" evidence="1">
    <location>
        <begin position="53"/>
        <end position="74"/>
    </location>
</feature>
<evidence type="ECO:0000256" key="1">
    <source>
        <dbReference type="SAM" id="Phobius"/>
    </source>
</evidence>
<evidence type="ECO:0000313" key="2">
    <source>
        <dbReference type="EMBL" id="GAJ30672.1"/>
    </source>
</evidence>
<sequence length="80" mass="8882">MSIIEYRLNQIEARSEKTDTKFDRIVDSLSALNASFSAVSAKLDLLEKKVPSWWQAPVSAGSLIALMSALMALAKALHWF</sequence>
<organism evidence="2 3">
    <name type="scientific">Acidomonas methanolica NBRC 104435</name>
    <dbReference type="NCBI Taxonomy" id="1231351"/>
    <lineage>
        <taxon>Bacteria</taxon>
        <taxon>Pseudomonadati</taxon>
        <taxon>Pseudomonadota</taxon>
        <taxon>Alphaproteobacteria</taxon>
        <taxon>Acetobacterales</taxon>
        <taxon>Acetobacteraceae</taxon>
        <taxon>Acidomonas</taxon>
    </lineage>
</organism>
<keyword evidence="1" id="KW-1133">Transmembrane helix</keyword>
<reference evidence="2 3" key="2">
    <citation type="journal article" date="2014" name="FEMS Microbiol. Lett.">
        <title>Draft genomic DNA sequence of the facultatively methylotrophic bacterium Acidomonas methanolica type strain MB58.</title>
        <authorList>
            <person name="Higashiura N."/>
            <person name="Hadano H."/>
            <person name="Hirakawa H."/>
            <person name="Matsutani M."/>
            <person name="Takabe S."/>
            <person name="Matsushita K."/>
            <person name="Azuma Y."/>
        </authorList>
    </citation>
    <scope>NUCLEOTIDE SEQUENCE [LARGE SCALE GENOMIC DNA]</scope>
    <source>
        <strain evidence="2 3">MB58</strain>
    </source>
</reference>
<keyword evidence="3" id="KW-1185">Reference proteome</keyword>
<keyword evidence="1" id="KW-0812">Transmembrane</keyword>
<dbReference type="AlphaFoldDB" id="A0A023D953"/>
<protein>
    <submittedName>
        <fullName evidence="2">Uncharacterized protein</fullName>
    </submittedName>
</protein>
<dbReference type="Proteomes" id="UP000019760">
    <property type="component" value="Unassembled WGS sequence"/>
</dbReference>
<gene>
    <name evidence="2" type="ORF">Amme_219_002</name>
</gene>
<evidence type="ECO:0000313" key="3">
    <source>
        <dbReference type="Proteomes" id="UP000019760"/>
    </source>
</evidence>
<accession>A0A023D953</accession>
<reference evidence="3" key="1">
    <citation type="journal article" date="2014" name="FEMS Microbiol. Lett.">
        <title>Draft Genomic DNA Sequence of the Facultatively Methylotrophic Bacterium Acidomonas methanolica type strain MB58.</title>
        <authorList>
            <person name="Higashiura N."/>
            <person name="Hadano H."/>
            <person name="Hirakawa H."/>
            <person name="Matsutani M."/>
            <person name="Takabe S."/>
            <person name="Matsushita K."/>
            <person name="Azuma Y."/>
        </authorList>
    </citation>
    <scope>NUCLEOTIDE SEQUENCE [LARGE SCALE GENOMIC DNA]</scope>
    <source>
        <strain evidence="3">MB58</strain>
    </source>
</reference>
<proteinExistence type="predicted"/>
<comment type="caution">
    <text evidence="2">The sequence shown here is derived from an EMBL/GenBank/DDBJ whole genome shotgun (WGS) entry which is preliminary data.</text>
</comment>
<dbReference type="RefSeq" id="WP_042062128.1">
    <property type="nucleotide sequence ID" value="NZ_BAND01000203.1"/>
</dbReference>
<keyword evidence="1" id="KW-0472">Membrane</keyword>
<dbReference type="EMBL" id="BAND01000203">
    <property type="protein sequence ID" value="GAJ30672.1"/>
    <property type="molecule type" value="Genomic_DNA"/>
</dbReference>